<reference evidence="1 2" key="1">
    <citation type="submission" date="2024-03" db="EMBL/GenBank/DDBJ databases">
        <title>A high-quality draft genome sequence of Diaporthe vaccinii, a causative agent of upright dieback and viscid rot disease in cranberry plants.</title>
        <authorList>
            <person name="Sarrasin M."/>
            <person name="Lang B.F."/>
            <person name="Burger G."/>
        </authorList>
    </citation>
    <scope>NUCLEOTIDE SEQUENCE [LARGE SCALE GENOMIC DNA]</scope>
    <source>
        <strain evidence="1 2">IS7</strain>
    </source>
</reference>
<comment type="caution">
    <text evidence="1">The sequence shown here is derived from an EMBL/GenBank/DDBJ whole genome shotgun (WGS) entry which is preliminary data.</text>
</comment>
<sequence length="145" mass="15873">MAAVDPRPIVIRWDRTDDSAAKLKFPIKDHTGTFENLVRDCQSTASVPQGQDVDDASVSKASAIDDSRFSTNLCPYKLGIMPRIEQLLLPNIADIGRGGVNDGGSVVAKIAKMIQLRSRCRVFDIADKIACFLIRADIPELETSQ</sequence>
<dbReference type="Proteomes" id="UP001600888">
    <property type="component" value="Unassembled WGS sequence"/>
</dbReference>
<gene>
    <name evidence="1" type="ORF">FJTKL_07424</name>
</gene>
<accession>A0ABR4EU11</accession>
<evidence type="ECO:0000313" key="1">
    <source>
        <dbReference type="EMBL" id="KAL2285932.1"/>
    </source>
</evidence>
<name>A0ABR4EU11_9PEZI</name>
<keyword evidence="2" id="KW-1185">Reference proteome</keyword>
<protein>
    <submittedName>
        <fullName evidence="1">Uncharacterized protein</fullName>
    </submittedName>
</protein>
<evidence type="ECO:0000313" key="2">
    <source>
        <dbReference type="Proteomes" id="UP001600888"/>
    </source>
</evidence>
<dbReference type="EMBL" id="JBAWTH010000027">
    <property type="protein sequence ID" value="KAL2285932.1"/>
    <property type="molecule type" value="Genomic_DNA"/>
</dbReference>
<organism evidence="1 2">
    <name type="scientific">Diaporthe vaccinii</name>
    <dbReference type="NCBI Taxonomy" id="105482"/>
    <lineage>
        <taxon>Eukaryota</taxon>
        <taxon>Fungi</taxon>
        <taxon>Dikarya</taxon>
        <taxon>Ascomycota</taxon>
        <taxon>Pezizomycotina</taxon>
        <taxon>Sordariomycetes</taxon>
        <taxon>Sordariomycetidae</taxon>
        <taxon>Diaporthales</taxon>
        <taxon>Diaporthaceae</taxon>
        <taxon>Diaporthe</taxon>
        <taxon>Diaporthe eres species complex</taxon>
    </lineage>
</organism>
<proteinExistence type="predicted"/>